<dbReference type="EMBL" id="JACXVP010000009">
    <property type="protein sequence ID" value="KAG5586891.1"/>
    <property type="molecule type" value="Genomic_DNA"/>
</dbReference>
<comment type="caution">
    <text evidence="2">The sequence shown here is derived from an EMBL/GenBank/DDBJ whole genome shotgun (WGS) entry which is preliminary data.</text>
</comment>
<evidence type="ECO:0000313" key="3">
    <source>
        <dbReference type="Proteomes" id="UP000824120"/>
    </source>
</evidence>
<evidence type="ECO:0000313" key="2">
    <source>
        <dbReference type="EMBL" id="KAG5586891.1"/>
    </source>
</evidence>
<dbReference type="AlphaFoldDB" id="A0A9J5XET5"/>
<protein>
    <submittedName>
        <fullName evidence="2">Uncharacterized protein</fullName>
    </submittedName>
</protein>
<name>A0A9J5XET5_SOLCO</name>
<dbReference type="Proteomes" id="UP000824120">
    <property type="component" value="Chromosome 9"/>
</dbReference>
<feature type="region of interest" description="Disordered" evidence="1">
    <location>
        <begin position="1"/>
        <end position="34"/>
    </location>
</feature>
<organism evidence="2 3">
    <name type="scientific">Solanum commersonii</name>
    <name type="common">Commerson's wild potato</name>
    <name type="synonym">Commerson's nightshade</name>
    <dbReference type="NCBI Taxonomy" id="4109"/>
    <lineage>
        <taxon>Eukaryota</taxon>
        <taxon>Viridiplantae</taxon>
        <taxon>Streptophyta</taxon>
        <taxon>Embryophyta</taxon>
        <taxon>Tracheophyta</taxon>
        <taxon>Spermatophyta</taxon>
        <taxon>Magnoliopsida</taxon>
        <taxon>eudicotyledons</taxon>
        <taxon>Gunneridae</taxon>
        <taxon>Pentapetalae</taxon>
        <taxon>asterids</taxon>
        <taxon>lamiids</taxon>
        <taxon>Solanales</taxon>
        <taxon>Solanaceae</taxon>
        <taxon>Solanoideae</taxon>
        <taxon>Solaneae</taxon>
        <taxon>Solanum</taxon>
    </lineage>
</organism>
<sequence>MEEGSTPSKSGEGAKPSNKAGQVKVTNESNSPKLMRVTVGSELQNSVEAQPIPEIVKSNMEVGNHTYARQLGAEWSKKHSSTSKMSRTAEVEAMPDRTKKPSI</sequence>
<feature type="region of interest" description="Disordered" evidence="1">
    <location>
        <begin position="71"/>
        <end position="103"/>
    </location>
</feature>
<accession>A0A9J5XET5</accession>
<reference evidence="2 3" key="1">
    <citation type="submission" date="2020-09" db="EMBL/GenBank/DDBJ databases">
        <title>De no assembly of potato wild relative species, Solanum commersonii.</title>
        <authorList>
            <person name="Cho K."/>
        </authorList>
    </citation>
    <scope>NUCLEOTIDE SEQUENCE [LARGE SCALE GENOMIC DNA]</scope>
    <source>
        <strain evidence="2">LZ3.2</strain>
        <tissue evidence="2">Leaf</tissue>
    </source>
</reference>
<gene>
    <name evidence="2" type="ORF">H5410_047325</name>
</gene>
<feature type="compositionally biased region" description="Basic and acidic residues" evidence="1">
    <location>
        <begin position="87"/>
        <end position="103"/>
    </location>
</feature>
<evidence type="ECO:0000256" key="1">
    <source>
        <dbReference type="SAM" id="MobiDB-lite"/>
    </source>
</evidence>
<keyword evidence="3" id="KW-1185">Reference proteome</keyword>
<proteinExistence type="predicted"/>